<sequence>MRGSRGSDTGRRRGRERDHGRDRGHDHTRDRDHARDHDHTHDHERGSAVVDFVLVGTLLTVLTLAVMQFGLDLLVRNTLLDAAAEGARYGSLAGSAPGDGARRTRELITTAIGGGYARDVSESRAATSLTPRSGAPAAGRSPLTIVTVTVRAPLPVVGLIGAPGGITVHGHGVMESLGD</sequence>
<dbReference type="Proteomes" id="UP000479756">
    <property type="component" value="Unassembled WGS sequence"/>
</dbReference>
<evidence type="ECO:0000313" key="4">
    <source>
        <dbReference type="EMBL" id="NEM90540.1"/>
    </source>
</evidence>
<keyword evidence="2" id="KW-0472">Membrane</keyword>
<evidence type="ECO:0000313" key="5">
    <source>
        <dbReference type="Proteomes" id="UP000479756"/>
    </source>
</evidence>
<gene>
    <name evidence="4" type="ORF">G3T37_04135</name>
</gene>
<name>A0A7C9TQ60_9MICO</name>
<feature type="compositionally biased region" description="Basic and acidic residues" evidence="1">
    <location>
        <begin position="8"/>
        <end position="44"/>
    </location>
</feature>
<comment type="caution">
    <text evidence="4">The sequence shown here is derived from an EMBL/GenBank/DDBJ whole genome shotgun (WGS) entry which is preliminary data.</text>
</comment>
<feature type="domain" description="TadE-like" evidence="3">
    <location>
        <begin position="46"/>
        <end position="88"/>
    </location>
</feature>
<evidence type="ECO:0000259" key="3">
    <source>
        <dbReference type="Pfam" id="PF07811"/>
    </source>
</evidence>
<dbReference type="InterPro" id="IPR012495">
    <property type="entry name" value="TadE-like_dom"/>
</dbReference>
<organism evidence="4 5">
    <name type="scientific">Galbitalea soli</name>
    <dbReference type="NCBI Taxonomy" id="1268042"/>
    <lineage>
        <taxon>Bacteria</taxon>
        <taxon>Bacillati</taxon>
        <taxon>Actinomycetota</taxon>
        <taxon>Actinomycetes</taxon>
        <taxon>Micrococcales</taxon>
        <taxon>Microbacteriaceae</taxon>
        <taxon>Galbitalea</taxon>
    </lineage>
</organism>
<keyword evidence="2" id="KW-0812">Transmembrane</keyword>
<dbReference type="AlphaFoldDB" id="A0A7C9TQ60"/>
<proteinExistence type="predicted"/>
<feature type="region of interest" description="Disordered" evidence="1">
    <location>
        <begin position="1"/>
        <end position="44"/>
    </location>
</feature>
<dbReference type="EMBL" id="JAAGWZ010000001">
    <property type="protein sequence ID" value="NEM90540.1"/>
    <property type="molecule type" value="Genomic_DNA"/>
</dbReference>
<keyword evidence="5" id="KW-1185">Reference proteome</keyword>
<evidence type="ECO:0000256" key="2">
    <source>
        <dbReference type="SAM" id="Phobius"/>
    </source>
</evidence>
<reference evidence="4 5" key="1">
    <citation type="journal article" date="2014" name="Int. J. Syst. Evol. Microbiol.">
        <title>Description of Galbitalea soli gen. nov., sp. nov., and Frondihabitans sucicola sp. nov.</title>
        <authorList>
            <person name="Kim S.J."/>
            <person name="Lim J.M."/>
            <person name="Ahn J.H."/>
            <person name="Weon H.Y."/>
            <person name="Hamada M."/>
            <person name="Suzuki K."/>
            <person name="Ahn T.Y."/>
            <person name="Kwon S.W."/>
        </authorList>
    </citation>
    <scope>NUCLEOTIDE SEQUENCE [LARGE SCALE GENOMIC DNA]</scope>
    <source>
        <strain evidence="4 5">NBRC 108727</strain>
    </source>
</reference>
<accession>A0A7C9TQ60</accession>
<feature type="transmembrane region" description="Helical" evidence="2">
    <location>
        <begin position="52"/>
        <end position="71"/>
    </location>
</feature>
<keyword evidence="2" id="KW-1133">Transmembrane helix</keyword>
<protein>
    <submittedName>
        <fullName evidence="4">Pilus assembly protein</fullName>
    </submittedName>
</protein>
<dbReference type="Pfam" id="PF07811">
    <property type="entry name" value="TadE"/>
    <property type="match status" value="1"/>
</dbReference>
<evidence type="ECO:0000256" key="1">
    <source>
        <dbReference type="SAM" id="MobiDB-lite"/>
    </source>
</evidence>